<dbReference type="GO" id="GO:0016787">
    <property type="term" value="F:hydrolase activity"/>
    <property type="evidence" value="ECO:0007669"/>
    <property type="project" value="UniProtKB-KW"/>
</dbReference>
<accession>A0A1W9KVW4</accession>
<dbReference type="InterPro" id="IPR046433">
    <property type="entry name" value="ActCoA_hydro"/>
</dbReference>
<comment type="caution">
    <text evidence="2">The sequence shown here is derived from an EMBL/GenBank/DDBJ whole genome shotgun (WGS) entry which is preliminary data.</text>
</comment>
<dbReference type="Gene3D" id="3.30.750.70">
    <property type="entry name" value="4-hydroxybutyrate coenzyme like domains"/>
    <property type="match status" value="1"/>
</dbReference>
<dbReference type="Pfam" id="PF13336">
    <property type="entry name" value="AcetylCoA_hyd_C"/>
    <property type="match status" value="1"/>
</dbReference>
<evidence type="ECO:0000259" key="1">
    <source>
        <dbReference type="Pfam" id="PF13336"/>
    </source>
</evidence>
<organism evidence="2 3">
    <name type="scientific">Rhodoferax ferrireducens</name>
    <dbReference type="NCBI Taxonomy" id="192843"/>
    <lineage>
        <taxon>Bacteria</taxon>
        <taxon>Pseudomonadati</taxon>
        <taxon>Pseudomonadota</taxon>
        <taxon>Betaproteobacteria</taxon>
        <taxon>Burkholderiales</taxon>
        <taxon>Comamonadaceae</taxon>
        <taxon>Rhodoferax</taxon>
    </lineage>
</organism>
<sequence length="706" mass="77491">MSSPLYIASIDACVDHILDTVHGPIVMGIPLGVGKPNPLVNALYRRIKADPSRHLRIITALSLEKPVGHSDLEKNFLQPLVERIFGDYPDMDYVKDLRAGHLPPNIEVQEFFMKTGDYLGNAAAQMGHISTNYTYAARDMAMQGMNVLAQAVGAQGEGEGLRLSLSSNPDISAAVLHSVRAAGQSVMAVGVINHKMPFMPNGAEVTPGFFDVVVTDPAGTHDIFAPPNNKVTAADYAIGLHASSLVMDGGTLQIGIGSLGDAIGQSLLVRDRHAAEYRHILEAICPAGLAGRELGRFDIGLYGCSEMFVNAFLRLIEAGIIRREVYGDAVLQQLLNSGRIADESVTPDTLLALLEAKRIRSPLSDDDVAFLKHFGILRAQVVMDSQHLSDGEHRCSNNLHDPTSWACISQHLLGSRLLHGIFMTGGFFLGPRDFYERMRTMAPQDLAKIDMTHIDFINQLYGDDALKRAQRRKASFMNTTMMVTLLGAAVSDALESGQVVSGVGGQYNFVAMSHALHDARLIMMLRATHDNKDGLKSSIVWNYGNVTIPRHLRDVVITEYGVAELRGQSDSEVVKRLLAVADSRFQAELVKQAKAHGKLEADYEIPECFRHNLPEVIAAKIKPWAEAGLLPDFPFGTDLTEDELHMVRAMKKLKHASHHPSELLTMAVKSLWEGKEAPPAYLERLGLAEVHSFKDRVIRRLFANNL</sequence>
<gene>
    <name evidence="2" type="ORF">BWK72_07100</name>
</gene>
<keyword evidence="2" id="KW-0378">Hydrolase</keyword>
<evidence type="ECO:0000313" key="2">
    <source>
        <dbReference type="EMBL" id="OQW88724.1"/>
    </source>
</evidence>
<dbReference type="PANTHER" id="PTHR21432:SF20">
    <property type="entry name" value="ACETYL-COA HYDROLASE"/>
    <property type="match status" value="1"/>
</dbReference>
<evidence type="ECO:0000313" key="3">
    <source>
        <dbReference type="Proteomes" id="UP000192505"/>
    </source>
</evidence>
<dbReference type="EMBL" id="MTEI01000003">
    <property type="protein sequence ID" value="OQW88724.1"/>
    <property type="molecule type" value="Genomic_DNA"/>
</dbReference>
<dbReference type="InterPro" id="IPR038460">
    <property type="entry name" value="AcetylCoA_hyd_C_sf"/>
</dbReference>
<protein>
    <submittedName>
        <fullName evidence="2">Acetyl-CoA hydrolase</fullName>
    </submittedName>
</protein>
<dbReference type="GO" id="GO:0008775">
    <property type="term" value="F:acetate CoA-transferase activity"/>
    <property type="evidence" value="ECO:0007669"/>
    <property type="project" value="InterPro"/>
</dbReference>
<dbReference type="SUPFAM" id="SSF100950">
    <property type="entry name" value="NagB/RpiA/CoA transferase-like"/>
    <property type="match status" value="1"/>
</dbReference>
<proteinExistence type="predicted"/>
<dbReference type="InterPro" id="IPR037171">
    <property type="entry name" value="NagB/RpiA_transferase-like"/>
</dbReference>
<dbReference type="InterPro" id="IPR026888">
    <property type="entry name" value="AcetylCoA_hyd_C"/>
</dbReference>
<name>A0A1W9KVW4_9BURK</name>
<dbReference type="AlphaFoldDB" id="A0A1W9KVW4"/>
<dbReference type="Gene3D" id="3.40.1080.20">
    <property type="entry name" value="Acetyl-CoA hydrolase/transferase C-terminal domain"/>
    <property type="match status" value="1"/>
</dbReference>
<dbReference type="Proteomes" id="UP000192505">
    <property type="component" value="Unassembled WGS sequence"/>
</dbReference>
<dbReference type="PANTHER" id="PTHR21432">
    <property type="entry name" value="ACETYL-COA HYDROLASE-RELATED"/>
    <property type="match status" value="1"/>
</dbReference>
<reference evidence="2 3" key="1">
    <citation type="submission" date="2017-01" db="EMBL/GenBank/DDBJ databases">
        <title>Novel large sulfur bacteria in the metagenomes of groundwater-fed chemosynthetic microbial mats in the Lake Huron basin.</title>
        <authorList>
            <person name="Sharrar A.M."/>
            <person name="Flood B.E."/>
            <person name="Bailey J.V."/>
            <person name="Jones D.S."/>
            <person name="Biddanda B."/>
            <person name="Ruberg S.A."/>
            <person name="Marcus D.N."/>
            <person name="Dick G.J."/>
        </authorList>
    </citation>
    <scope>NUCLEOTIDE SEQUENCE [LARGE SCALE GENOMIC DNA]</scope>
    <source>
        <strain evidence="2">A7</strain>
    </source>
</reference>
<dbReference type="GO" id="GO:0006083">
    <property type="term" value="P:acetate metabolic process"/>
    <property type="evidence" value="ECO:0007669"/>
    <property type="project" value="InterPro"/>
</dbReference>
<feature type="domain" description="Acetyl-CoA hydrolase/transferase C-terminal" evidence="1">
    <location>
        <begin position="430"/>
        <end position="593"/>
    </location>
</feature>